<proteinExistence type="predicted"/>
<dbReference type="PRINTS" id="PR00042">
    <property type="entry name" value="LEUZIPPRFOS"/>
</dbReference>
<dbReference type="AlphaFoldDB" id="A0A3Q2XUC1"/>
<sequence>SRALSASSSSELSANPSPRSAGDRRGTMRRIKNRNAARKSRKKQTEKADELHKEFVRLEASNSALEKEIAALKKEVQHYTAVLQRHRPFCVLRDSVESISELVFSCHFFFVLKLLVGY</sequence>
<reference evidence="3" key="1">
    <citation type="submission" date="2025-08" db="UniProtKB">
        <authorList>
            <consortium name="Ensembl"/>
        </authorList>
    </citation>
    <scope>IDENTIFICATION</scope>
</reference>
<reference evidence="3" key="2">
    <citation type="submission" date="2025-09" db="UniProtKB">
        <authorList>
            <consortium name="Ensembl"/>
        </authorList>
    </citation>
    <scope>IDENTIFICATION</scope>
</reference>
<dbReference type="Ensembl" id="ENSHCOT00000001339.1">
    <property type="protein sequence ID" value="ENSHCOP00000007842.1"/>
    <property type="gene ID" value="ENSHCOG00000009935.1"/>
</dbReference>
<dbReference type="InterPro" id="IPR046347">
    <property type="entry name" value="bZIP_sf"/>
</dbReference>
<evidence type="ECO:0000313" key="3">
    <source>
        <dbReference type="Ensembl" id="ENSHCOP00000007842.1"/>
    </source>
</evidence>
<dbReference type="PANTHER" id="PTHR23351:SF51">
    <property type="entry name" value="BASIC LEUCINE ZIPPER TRANSCRIPTIONAL FACTOR ATF-LIKE"/>
    <property type="match status" value="1"/>
</dbReference>
<dbReference type="SMART" id="SM00338">
    <property type="entry name" value="BRLZ"/>
    <property type="match status" value="1"/>
</dbReference>
<dbReference type="GO" id="GO:0005634">
    <property type="term" value="C:nucleus"/>
    <property type="evidence" value="ECO:0007669"/>
    <property type="project" value="TreeGrafter"/>
</dbReference>
<evidence type="ECO:0000259" key="2">
    <source>
        <dbReference type="PROSITE" id="PS50217"/>
    </source>
</evidence>
<name>A0A3Q2XUC1_HIPCM</name>
<dbReference type="GO" id="GO:0000978">
    <property type="term" value="F:RNA polymerase II cis-regulatory region sequence-specific DNA binding"/>
    <property type="evidence" value="ECO:0007669"/>
    <property type="project" value="TreeGrafter"/>
</dbReference>
<dbReference type="GeneTree" id="ENSGT01030000234924"/>
<dbReference type="InterPro" id="IPR004827">
    <property type="entry name" value="bZIP"/>
</dbReference>
<dbReference type="PANTHER" id="PTHR23351">
    <property type="entry name" value="FOS TRANSCRIPTION FACTOR-RELATED"/>
    <property type="match status" value="1"/>
</dbReference>
<evidence type="ECO:0000256" key="1">
    <source>
        <dbReference type="SAM" id="MobiDB-lite"/>
    </source>
</evidence>
<protein>
    <submittedName>
        <fullName evidence="3">Basic leucine zipper ATF-like transcription factor 2</fullName>
    </submittedName>
</protein>
<keyword evidence="4" id="KW-1185">Reference proteome</keyword>
<dbReference type="STRING" id="109280.ENSHCOP00000007842"/>
<dbReference type="GO" id="GO:0000981">
    <property type="term" value="F:DNA-binding transcription factor activity, RNA polymerase II-specific"/>
    <property type="evidence" value="ECO:0007669"/>
    <property type="project" value="TreeGrafter"/>
</dbReference>
<feature type="compositionally biased region" description="Basic residues" evidence="1">
    <location>
        <begin position="27"/>
        <end position="42"/>
    </location>
</feature>
<dbReference type="SUPFAM" id="SSF57959">
    <property type="entry name" value="Leucine zipper domain"/>
    <property type="match status" value="1"/>
</dbReference>
<dbReference type="Gene3D" id="1.20.5.170">
    <property type="match status" value="1"/>
</dbReference>
<dbReference type="PROSITE" id="PS00036">
    <property type="entry name" value="BZIP_BASIC"/>
    <property type="match status" value="1"/>
</dbReference>
<dbReference type="OMA" id="RIKNRNA"/>
<feature type="domain" description="BZIP" evidence="2">
    <location>
        <begin position="23"/>
        <end position="86"/>
    </location>
</feature>
<dbReference type="InterPro" id="IPR000837">
    <property type="entry name" value="AP-1"/>
</dbReference>
<dbReference type="Proteomes" id="UP000264820">
    <property type="component" value="Unplaced"/>
</dbReference>
<dbReference type="PROSITE" id="PS50217">
    <property type="entry name" value="BZIP"/>
    <property type="match status" value="1"/>
</dbReference>
<feature type="compositionally biased region" description="Low complexity" evidence="1">
    <location>
        <begin position="1"/>
        <end position="20"/>
    </location>
</feature>
<dbReference type="Pfam" id="PF00170">
    <property type="entry name" value="bZIP_1"/>
    <property type="match status" value="1"/>
</dbReference>
<accession>A0A3Q2XUC1</accession>
<organism evidence="3 4">
    <name type="scientific">Hippocampus comes</name>
    <name type="common">Tiger tail seahorse</name>
    <dbReference type="NCBI Taxonomy" id="109280"/>
    <lineage>
        <taxon>Eukaryota</taxon>
        <taxon>Metazoa</taxon>
        <taxon>Chordata</taxon>
        <taxon>Craniata</taxon>
        <taxon>Vertebrata</taxon>
        <taxon>Euteleostomi</taxon>
        <taxon>Actinopterygii</taxon>
        <taxon>Neopterygii</taxon>
        <taxon>Teleostei</taxon>
        <taxon>Neoteleostei</taxon>
        <taxon>Acanthomorphata</taxon>
        <taxon>Syngnathiaria</taxon>
        <taxon>Syngnathiformes</taxon>
        <taxon>Syngnathoidei</taxon>
        <taxon>Syngnathidae</taxon>
        <taxon>Hippocampus</taxon>
    </lineage>
</organism>
<feature type="region of interest" description="Disordered" evidence="1">
    <location>
        <begin position="1"/>
        <end position="49"/>
    </location>
</feature>
<evidence type="ECO:0000313" key="4">
    <source>
        <dbReference type="Proteomes" id="UP000264820"/>
    </source>
</evidence>